<reference evidence="1 2" key="1">
    <citation type="submission" date="2017-10" db="EMBL/GenBank/DDBJ databases">
        <title>Novel microbial diversity and functional potential in the marine mammal oral microbiome.</title>
        <authorList>
            <person name="Dudek N.K."/>
            <person name="Sun C.L."/>
            <person name="Burstein D."/>
            <person name="Kantor R.S."/>
            <person name="Aliaga Goltsman D.S."/>
            <person name="Bik E.M."/>
            <person name="Thomas B.C."/>
            <person name="Banfield J.F."/>
            <person name="Relman D.A."/>
        </authorList>
    </citation>
    <scope>NUCLEOTIDE SEQUENCE [LARGE SCALE GENOMIC DNA]</scope>
    <source>
        <strain evidence="1">DOLJORAL78_47_16</strain>
    </source>
</reference>
<proteinExistence type="predicted"/>
<dbReference type="EMBL" id="PDSK01000091">
    <property type="protein sequence ID" value="PIE34140.1"/>
    <property type="molecule type" value="Genomic_DNA"/>
</dbReference>
<protein>
    <submittedName>
        <fullName evidence="1">Uncharacterized protein</fullName>
    </submittedName>
</protein>
<comment type="caution">
    <text evidence="1">The sequence shown here is derived from an EMBL/GenBank/DDBJ whole genome shotgun (WGS) entry which is preliminary data.</text>
</comment>
<evidence type="ECO:0000313" key="1">
    <source>
        <dbReference type="EMBL" id="PIE34140.1"/>
    </source>
</evidence>
<organism evidence="1 2">
    <name type="scientific">candidate division KSB3 bacterium</name>
    <dbReference type="NCBI Taxonomy" id="2044937"/>
    <lineage>
        <taxon>Bacteria</taxon>
        <taxon>candidate division KSB3</taxon>
    </lineage>
</organism>
<accession>A0A2G6KFG8</accession>
<dbReference type="Proteomes" id="UP000230821">
    <property type="component" value="Unassembled WGS sequence"/>
</dbReference>
<sequence>MAHEDAGHYAAKHPQGTQINPQIAEQIKLKLVDGRISCAAAHNIAEHLGVSSTEVGVTIDLLEVRIQRCQLGLFGYSPKKRIVQHAEKVARELHLAIEAALEGHKLACKAAWDLAERFEMSKLDIASACETLAIKISPCQLGSF</sequence>
<gene>
    <name evidence="1" type="ORF">CSA56_08345</name>
</gene>
<dbReference type="AlphaFoldDB" id="A0A2G6KFG8"/>
<evidence type="ECO:0000313" key="2">
    <source>
        <dbReference type="Proteomes" id="UP000230821"/>
    </source>
</evidence>
<name>A0A2G6KFG8_9BACT</name>